<reference evidence="1 2" key="1">
    <citation type="submission" date="2011-08" db="EMBL/GenBank/DDBJ databases">
        <authorList>
            <person name="Lin Y."/>
            <person name="Hao X."/>
            <person name="Johnstone L."/>
            <person name="Miller S.J."/>
            <person name="Wei G."/>
            <person name="Rensing C."/>
        </authorList>
    </citation>
    <scope>NUCLEOTIDE SEQUENCE [LARGE SCALE GENOMIC DNA]</scope>
    <source>
        <strain evidence="1 2">K42</strain>
    </source>
</reference>
<keyword evidence="2" id="KW-1185">Reference proteome</keyword>
<dbReference type="OrthoDB" id="4334543at2"/>
<evidence type="ECO:0000313" key="1">
    <source>
        <dbReference type="EMBL" id="EGX60117.1"/>
    </source>
</evidence>
<accession>G2G8Q2</accession>
<dbReference type="EMBL" id="AGBF01000019">
    <property type="protein sequence ID" value="EGX60117.1"/>
    <property type="molecule type" value="Genomic_DNA"/>
</dbReference>
<dbReference type="AlphaFoldDB" id="G2G8Q2"/>
<comment type="caution">
    <text evidence="1">The sequence shown here is derived from an EMBL/GenBank/DDBJ whole genome shotgun (WGS) entry which is preliminary data.</text>
</comment>
<dbReference type="Proteomes" id="UP000004217">
    <property type="component" value="Unassembled WGS sequence"/>
</dbReference>
<organism evidence="1 2">
    <name type="scientific">Streptomyces zinciresistens K42</name>
    <dbReference type="NCBI Taxonomy" id="700597"/>
    <lineage>
        <taxon>Bacteria</taxon>
        <taxon>Bacillati</taxon>
        <taxon>Actinomycetota</taxon>
        <taxon>Actinomycetes</taxon>
        <taxon>Kitasatosporales</taxon>
        <taxon>Streptomycetaceae</taxon>
        <taxon>Streptomyces</taxon>
    </lineage>
</organism>
<name>G2G8Q2_9ACTN</name>
<dbReference type="RefSeq" id="WP_007493629.1">
    <property type="nucleotide sequence ID" value="NZ_AGBF01000019.1"/>
</dbReference>
<dbReference type="PATRIC" id="fig|700597.3.peg.1823"/>
<evidence type="ECO:0000313" key="2">
    <source>
        <dbReference type="Proteomes" id="UP000004217"/>
    </source>
</evidence>
<protein>
    <submittedName>
        <fullName evidence="1">Uncharacterized protein</fullName>
    </submittedName>
</protein>
<sequence length="133" mass="14642">MNTPNSRGQAHINAQVRDMLQQLADRLQTRRPDETLTATARIAAIQATTMDPPLARTLREHCPEVTGPITRSAYAALLRQAADRLSTSRPASQAERVAALHEQCDRDYADGRAHRDLNGNRDDAHLIADATHG</sequence>
<gene>
    <name evidence="1" type="ORF">SZN_09351</name>
</gene>
<proteinExistence type="predicted"/>